<name>A0AAD5KDR9_9CRUS</name>
<sequence>MPVPSWHNCPSSGVHEDRFNVSQTRGAFRWWDCGELAAEFVAKLPAVTHLDMYGYFTSEALNAMFLHATFPERLRHLHVCPAVEADTMSDMLEKLVSFFPRLHTLDVMFDTTDIQLGIHVKMSVLPFFRPLRMYRSMAVRFRNTENVTWYLRPYMTSVTTYPRLENRQARDLVAFSRGRVDVYSNSHGKESTVYTGSKFTHTTRTTFPCVQVGRVGRKHESTMALAAMVLYITDHLAIVMCGFRRLSDEVI</sequence>
<organism evidence="1 2">
    <name type="scientific">Daphnia sinensis</name>
    <dbReference type="NCBI Taxonomy" id="1820382"/>
    <lineage>
        <taxon>Eukaryota</taxon>
        <taxon>Metazoa</taxon>
        <taxon>Ecdysozoa</taxon>
        <taxon>Arthropoda</taxon>
        <taxon>Crustacea</taxon>
        <taxon>Branchiopoda</taxon>
        <taxon>Diplostraca</taxon>
        <taxon>Cladocera</taxon>
        <taxon>Anomopoda</taxon>
        <taxon>Daphniidae</taxon>
        <taxon>Daphnia</taxon>
        <taxon>Daphnia similis group</taxon>
    </lineage>
</organism>
<dbReference type="EMBL" id="WJBH02000290">
    <property type="protein sequence ID" value="KAI9549627.1"/>
    <property type="molecule type" value="Genomic_DNA"/>
</dbReference>
<keyword evidence="2" id="KW-1185">Reference proteome</keyword>
<gene>
    <name evidence="1" type="ORF">GHT06_003813</name>
</gene>
<reference evidence="1" key="1">
    <citation type="submission" date="2022-05" db="EMBL/GenBank/DDBJ databases">
        <title>A multi-omics perspective on studying reproductive biology in Daphnia sinensis.</title>
        <authorList>
            <person name="Jia J."/>
        </authorList>
    </citation>
    <scope>NUCLEOTIDE SEQUENCE</scope>
    <source>
        <strain evidence="1">WSL</strain>
    </source>
</reference>
<dbReference type="AlphaFoldDB" id="A0AAD5KDR9"/>
<protein>
    <submittedName>
        <fullName evidence="1">Uncharacterized protein</fullName>
    </submittedName>
</protein>
<evidence type="ECO:0000313" key="1">
    <source>
        <dbReference type="EMBL" id="KAI9549627.1"/>
    </source>
</evidence>
<comment type="caution">
    <text evidence="1">The sequence shown here is derived from an EMBL/GenBank/DDBJ whole genome shotgun (WGS) entry which is preliminary data.</text>
</comment>
<accession>A0AAD5KDR9</accession>
<proteinExistence type="predicted"/>
<dbReference type="Proteomes" id="UP000820818">
    <property type="component" value="Unassembled WGS sequence"/>
</dbReference>
<evidence type="ECO:0000313" key="2">
    <source>
        <dbReference type="Proteomes" id="UP000820818"/>
    </source>
</evidence>